<proteinExistence type="predicted"/>
<evidence type="ECO:0000313" key="1">
    <source>
        <dbReference type="EMBL" id="CAD8196604.1"/>
    </source>
</evidence>
<sequence>MSNVKKTTRFQRKYQKKFPIADSQNDYKINLSQCMKYNQFYQMSSVMTKNGIS</sequence>
<gene>
    <name evidence="1" type="ORF">POCTA_138.1.T1120087</name>
</gene>
<evidence type="ECO:0000313" key="2">
    <source>
        <dbReference type="Proteomes" id="UP000683925"/>
    </source>
</evidence>
<keyword evidence="2" id="KW-1185">Reference proteome</keyword>
<organism evidence="1 2">
    <name type="scientific">Paramecium octaurelia</name>
    <dbReference type="NCBI Taxonomy" id="43137"/>
    <lineage>
        <taxon>Eukaryota</taxon>
        <taxon>Sar</taxon>
        <taxon>Alveolata</taxon>
        <taxon>Ciliophora</taxon>
        <taxon>Intramacronucleata</taxon>
        <taxon>Oligohymenophorea</taxon>
        <taxon>Peniculida</taxon>
        <taxon>Parameciidae</taxon>
        <taxon>Paramecium</taxon>
    </lineage>
</organism>
<dbReference type="OrthoDB" id="10467248at2759"/>
<reference evidence="1" key="1">
    <citation type="submission" date="2021-01" db="EMBL/GenBank/DDBJ databases">
        <authorList>
            <consortium name="Genoscope - CEA"/>
            <person name="William W."/>
        </authorList>
    </citation>
    <scope>NUCLEOTIDE SEQUENCE</scope>
</reference>
<accession>A0A8S1X352</accession>
<dbReference type="AlphaFoldDB" id="A0A8S1X352"/>
<name>A0A8S1X352_PAROT</name>
<protein>
    <submittedName>
        <fullName evidence="1">Uncharacterized protein</fullName>
    </submittedName>
</protein>
<dbReference type="EMBL" id="CAJJDP010000112">
    <property type="protein sequence ID" value="CAD8196604.1"/>
    <property type="molecule type" value="Genomic_DNA"/>
</dbReference>
<comment type="caution">
    <text evidence="1">The sequence shown here is derived from an EMBL/GenBank/DDBJ whole genome shotgun (WGS) entry which is preliminary data.</text>
</comment>
<dbReference type="Proteomes" id="UP000683925">
    <property type="component" value="Unassembled WGS sequence"/>
</dbReference>